<dbReference type="PROSITE" id="PS50110">
    <property type="entry name" value="RESPONSE_REGULATORY"/>
    <property type="match status" value="1"/>
</dbReference>
<evidence type="ECO:0000259" key="3">
    <source>
        <dbReference type="PROSITE" id="PS50110"/>
    </source>
</evidence>
<dbReference type="Pfam" id="PF00072">
    <property type="entry name" value="Response_reg"/>
    <property type="match status" value="1"/>
</dbReference>
<feature type="domain" description="Response regulatory" evidence="3">
    <location>
        <begin position="8"/>
        <end position="118"/>
    </location>
</feature>
<dbReference type="EMBL" id="CADCTD010000012">
    <property type="protein sequence ID" value="CAA9221359.1"/>
    <property type="molecule type" value="Genomic_DNA"/>
</dbReference>
<dbReference type="SMART" id="SM00448">
    <property type="entry name" value="REC"/>
    <property type="match status" value="1"/>
</dbReference>
<dbReference type="Gene3D" id="3.40.50.2300">
    <property type="match status" value="1"/>
</dbReference>
<evidence type="ECO:0000256" key="2">
    <source>
        <dbReference type="PROSITE-ProRule" id="PRU00169"/>
    </source>
</evidence>
<name>A0A6J4HEA7_9PROT</name>
<dbReference type="GO" id="GO:0000160">
    <property type="term" value="P:phosphorelay signal transduction system"/>
    <property type="evidence" value="ECO:0007669"/>
    <property type="project" value="InterPro"/>
</dbReference>
<evidence type="ECO:0000313" key="4">
    <source>
        <dbReference type="EMBL" id="CAA9221359.1"/>
    </source>
</evidence>
<dbReference type="InterPro" id="IPR050595">
    <property type="entry name" value="Bact_response_regulator"/>
</dbReference>
<dbReference type="InterPro" id="IPR011006">
    <property type="entry name" value="CheY-like_superfamily"/>
</dbReference>
<keyword evidence="1 2" id="KW-0597">Phosphoprotein</keyword>
<dbReference type="PANTHER" id="PTHR44591">
    <property type="entry name" value="STRESS RESPONSE REGULATOR PROTEIN 1"/>
    <property type="match status" value="1"/>
</dbReference>
<dbReference type="InterPro" id="IPR001789">
    <property type="entry name" value="Sig_transdc_resp-reg_receiver"/>
</dbReference>
<sequence length="119" mass="12167">MTRLNGRRVLVVEDEALVAMLVEDALLDAGALVIGPVATVAEAIALLERDLPDVAVLDLNLAGETSTPVADALAARGVPFVVATGYGADGLPPGHADVPVLAKPYDPDDLTSALGRLCN</sequence>
<organism evidence="4">
    <name type="scientific">uncultured Craurococcus sp</name>
    <dbReference type="NCBI Taxonomy" id="1135998"/>
    <lineage>
        <taxon>Bacteria</taxon>
        <taxon>Pseudomonadati</taxon>
        <taxon>Pseudomonadota</taxon>
        <taxon>Alphaproteobacteria</taxon>
        <taxon>Acetobacterales</taxon>
        <taxon>Acetobacteraceae</taxon>
        <taxon>Craurococcus</taxon>
        <taxon>environmental samples</taxon>
    </lineage>
</organism>
<reference evidence="4" key="1">
    <citation type="submission" date="2020-02" db="EMBL/GenBank/DDBJ databases">
        <authorList>
            <person name="Meier V. D."/>
        </authorList>
    </citation>
    <scope>NUCLEOTIDE SEQUENCE</scope>
    <source>
        <strain evidence="4">AVDCRST_MAG27</strain>
    </source>
</reference>
<gene>
    <name evidence="4" type="ORF">AVDCRST_MAG27-498</name>
</gene>
<protein>
    <recommendedName>
        <fullName evidence="3">Response regulatory domain-containing protein</fullName>
    </recommendedName>
</protein>
<dbReference type="PANTHER" id="PTHR44591:SF24">
    <property type="entry name" value="PROTEIN-GLUTAMATE METHYLESTERASE_PROTEIN-GLUTAMINE GLUTAMINASE 1"/>
    <property type="match status" value="1"/>
</dbReference>
<proteinExistence type="predicted"/>
<dbReference type="AlphaFoldDB" id="A0A6J4HEA7"/>
<evidence type="ECO:0000256" key="1">
    <source>
        <dbReference type="ARBA" id="ARBA00022553"/>
    </source>
</evidence>
<accession>A0A6J4HEA7</accession>
<feature type="modified residue" description="4-aspartylphosphate" evidence="2">
    <location>
        <position position="58"/>
    </location>
</feature>
<dbReference type="SUPFAM" id="SSF52172">
    <property type="entry name" value="CheY-like"/>
    <property type="match status" value="1"/>
</dbReference>